<keyword evidence="16" id="KW-0003">3Fe-4S</keyword>
<dbReference type="GO" id="GO:0004355">
    <property type="term" value="F:glutamate synthase (NADPH) activity"/>
    <property type="evidence" value="ECO:0007669"/>
    <property type="project" value="UniProtKB-EC"/>
</dbReference>
<dbReference type="PROSITE" id="PS51278">
    <property type="entry name" value="GATASE_TYPE_2"/>
    <property type="match status" value="1"/>
</dbReference>
<dbReference type="GO" id="GO:0006537">
    <property type="term" value="P:glutamate biosynthetic process"/>
    <property type="evidence" value="ECO:0007669"/>
    <property type="project" value="UniProtKB-KW"/>
</dbReference>
<feature type="domain" description="Glutamine amidotransferase type-2" evidence="21">
    <location>
        <begin position="28"/>
        <end position="437"/>
    </location>
</feature>
<keyword evidence="12 22" id="KW-0560">Oxidoreductase</keyword>
<keyword evidence="23" id="KW-1185">Reference proteome</keyword>
<comment type="catalytic activity">
    <reaction evidence="18">
        <text>2 L-glutamate + NADP(+) = L-glutamine + 2-oxoglutarate + NADPH + H(+)</text>
        <dbReference type="Rhea" id="RHEA:15501"/>
        <dbReference type="ChEBI" id="CHEBI:15378"/>
        <dbReference type="ChEBI" id="CHEBI:16810"/>
        <dbReference type="ChEBI" id="CHEBI:29985"/>
        <dbReference type="ChEBI" id="CHEBI:57783"/>
        <dbReference type="ChEBI" id="CHEBI:58349"/>
        <dbReference type="ChEBI" id="CHEBI:58359"/>
        <dbReference type="EC" id="1.4.1.13"/>
    </reaction>
</comment>
<keyword evidence="6" id="KW-0028">Amino-acid biosynthesis</keyword>
<dbReference type="FunFam" id="3.60.20.10:FF:000001">
    <property type="entry name" value="Glutamate synthase, large subunit"/>
    <property type="match status" value="1"/>
</dbReference>
<keyword evidence="15" id="KW-0314">Glutamate biosynthesis</keyword>
<dbReference type="InterPro" id="IPR017932">
    <property type="entry name" value="GATase_2_dom"/>
</dbReference>
<dbReference type="Pfam" id="PF01493">
    <property type="entry name" value="GXGXG"/>
    <property type="match status" value="1"/>
</dbReference>
<evidence type="ECO:0000256" key="16">
    <source>
        <dbReference type="ARBA" id="ARBA00023291"/>
    </source>
</evidence>
<reference evidence="22" key="1">
    <citation type="submission" date="2021-01" db="EMBL/GenBank/DDBJ databases">
        <title>Description of Breznakiella homolactica.</title>
        <authorList>
            <person name="Song Y."/>
            <person name="Brune A."/>
        </authorList>
    </citation>
    <scope>NUCLEOTIDE SEQUENCE</scope>
    <source>
        <strain evidence="22">RmG30</strain>
    </source>
</reference>
<dbReference type="GO" id="GO:0046872">
    <property type="term" value="F:metal ion binding"/>
    <property type="evidence" value="ECO:0007669"/>
    <property type="project" value="UniProtKB-KW"/>
</dbReference>
<sequence>MGQRKKTKGTAGNHPGGLYRGEFEHDACGIGFVADIKGRRSHGILERGLEVLERMEHRGAESADNKTGDGAGVLLQIPHEYYRKLVPSLGEPGSYGTGLVFMPGGTKNGPVRLIEKEIDKLALSLGLLVPVWRDVPTDNSEIGIIAEASEPSVRQIFLIPDNSGGGNPGRETEKSGVTDLEFQLYIFRKKIEKTVREDPRFSEIAEHFCITSLSSRTIVYKGMLMPRQLRNYYPELRDNGVETAIALVHSRFSTNTFPAWSLAQPFRMIAHNGEINTVKGNRYWMAAREALFSHPRFGAALKDILPVIEPGRSDSASLDNVLELLVMSGRSLPHALMMLIPESWNDKNPISPQLKAFYEYHACMMEPWDGPASIVFCDGRYVGGTLDRNGLRPSRYTVTKDDLIVMASETGVQDFEPGEAVYKGRLLPGKLLLVDTEKGRIIPDEEVKTLVCESKPYSEWVSRQVVTLNQESEADDFGDLQLADERAVLFMERTFGYTREDRDTLLLAMAESGQEPTSSMGTDTPLAVFSDKSQRVYSYFKQVFAQVTNPPIDSIREDLVMTLTSFSGPQGNLLEETESRCRRVKVLNPILTPAELQRLKEIYPEDFSSVILDTTFYVPLDVPGDSAGKTPDVPGALESAVDRLAAEAIRAAEDGAAFIVLSDRAALAPEAGRCAVPALLAAAAVHHSLIRSGLRMKTSIIAETAEPREVMHFALLFGYGTDLIVPYGALASVASLCRNSGAARTGDYRHAEKNYRKGLQKGILKIISKMGISTLRSYRGAQVFEAVGLGGAVVEKCFPGTVSRIGGVGFTELETEAVDRYRSARKAYTGPGEYSGTSESLLPGDGQYRWRKNGEQHAWNPETIQLLQRAARSGDYARFKEFSAAADALNRNPHVIRGLLEFAEPGTVPDGPAGPVPLEEVEPAESIMKRFTTGAMSFGSISKEAHETIALAMNSIKGRSNSGEGGEDPSRFAVRPDGTWARSAIKQVASGRFGVTSEYLANAEEIQIKIAQGAKPGEGGQLPGHKVDTLISRTRHSTPGVTLISPPPHHDIYSIEDLAELIFDLKNANPKARISVKLVSESGVGTIAAGVAKARADNILISGYDGGTGASPQSSIRHAGLPWEIGLAETHQVLVRNGLRGRVRLMTDGQLKTGRDIVIAGMLGAEEFGFGTSVLIVLGCVMMRKCHENTCPMGVATQDPELRKFFTGKAGHLVNFFRFIAEETREIMASLGFRKFDELVGRPDMLVQRQNGKSKVSGVDLSGLLYREQGPGYVPGGKAVRCVEDQDHRISGILDQSLIEQCFSALDRKIPTALNFPVRNTDRAVGTMLSYEVSRRFGGQGLPENFVTVDFSGSAGQSFGAFLAKGITFRLAGDANDYLGKGLSGGRIVVAPPEGSSFNTNENIIAGNTVLYGATSGELYAAGAAGERFCVRNSGAVAVVEGTGDHCAEYMTGGRVIVLGDVGRNFAAGMSGGIAYVFDRNSRLEYFINKGMVELSSLDNEEDENFVRDMIRNHVYWTGSRYAKEILDSWHHSRNSFIKVLPVEYKRALQQMKLAELDRKLYEIREQEDITVRT</sequence>
<keyword evidence="13" id="KW-0408">Iron</keyword>
<organism evidence="22 23">
    <name type="scientific">Breznakiella homolactica</name>
    <dbReference type="NCBI Taxonomy" id="2798577"/>
    <lineage>
        <taxon>Bacteria</taxon>
        <taxon>Pseudomonadati</taxon>
        <taxon>Spirochaetota</taxon>
        <taxon>Spirochaetia</taxon>
        <taxon>Spirochaetales</taxon>
        <taxon>Breznakiellaceae</taxon>
        <taxon>Breznakiella</taxon>
    </lineage>
</organism>
<comment type="pathway">
    <text evidence="17">Amino-acid biosynthesis; L-glutamate biosynthesis via GLT pathway; L-glutamate from 2-oxoglutarate and L-glutamine (NADP(+) route): step 1/1.</text>
</comment>
<evidence type="ECO:0000313" key="22">
    <source>
        <dbReference type="EMBL" id="QQO09394.1"/>
    </source>
</evidence>
<comment type="similarity">
    <text evidence="4">Belongs to the glutamate synthase family.</text>
</comment>
<evidence type="ECO:0000256" key="17">
    <source>
        <dbReference type="ARBA" id="ARBA00037898"/>
    </source>
</evidence>
<evidence type="ECO:0000256" key="5">
    <source>
        <dbReference type="ARBA" id="ARBA00012079"/>
    </source>
</evidence>
<dbReference type="PANTHER" id="PTHR11938:SF133">
    <property type="entry name" value="GLUTAMATE SYNTHASE (NADH)"/>
    <property type="match status" value="1"/>
</dbReference>
<comment type="cofactor">
    <cofactor evidence="3">
        <name>FAD</name>
        <dbReference type="ChEBI" id="CHEBI:57692"/>
    </cofactor>
</comment>
<evidence type="ECO:0000256" key="9">
    <source>
        <dbReference type="ARBA" id="ARBA00022723"/>
    </source>
</evidence>
<evidence type="ECO:0000256" key="14">
    <source>
        <dbReference type="ARBA" id="ARBA00023014"/>
    </source>
</evidence>
<dbReference type="InterPro" id="IPR050711">
    <property type="entry name" value="ET-N_metabolism_enzyme"/>
</dbReference>
<keyword evidence="14" id="KW-0411">Iron-sulfur</keyword>
<dbReference type="FunFam" id="2.160.20.60:FF:000001">
    <property type="entry name" value="Glutamate synthase, large subunit"/>
    <property type="match status" value="1"/>
</dbReference>
<dbReference type="GO" id="GO:0051538">
    <property type="term" value="F:3 iron, 4 sulfur cluster binding"/>
    <property type="evidence" value="ECO:0007669"/>
    <property type="project" value="UniProtKB-KW"/>
</dbReference>
<dbReference type="InterPro" id="IPR029055">
    <property type="entry name" value="Ntn_hydrolases_N"/>
</dbReference>
<evidence type="ECO:0000256" key="7">
    <source>
        <dbReference type="ARBA" id="ARBA00022630"/>
    </source>
</evidence>
<proteinExistence type="inferred from homology"/>
<evidence type="ECO:0000256" key="3">
    <source>
        <dbReference type="ARBA" id="ARBA00001974"/>
    </source>
</evidence>
<dbReference type="SUPFAM" id="SSF69336">
    <property type="entry name" value="Alpha subunit of glutamate synthase, C-terminal domain"/>
    <property type="match status" value="1"/>
</dbReference>
<evidence type="ECO:0000256" key="1">
    <source>
        <dbReference type="ARBA" id="ARBA00001917"/>
    </source>
</evidence>
<dbReference type="Proteomes" id="UP000595917">
    <property type="component" value="Chromosome"/>
</dbReference>
<dbReference type="CDD" id="cd02808">
    <property type="entry name" value="GltS_FMN"/>
    <property type="match status" value="1"/>
</dbReference>
<protein>
    <recommendedName>
        <fullName evidence="19">Glutamate synthase [NADPH] large chain</fullName>
        <ecNumber evidence="5">1.4.1.13</ecNumber>
    </recommendedName>
    <alternativeName>
        <fullName evidence="20">Glutamate synthase subunit alpha</fullName>
    </alternativeName>
</protein>
<dbReference type="InterPro" id="IPR002489">
    <property type="entry name" value="Glu_synth_asu_C"/>
</dbReference>
<dbReference type="Gene3D" id="2.160.20.60">
    <property type="entry name" value="Glutamate synthase, alpha subunit, C-terminal domain"/>
    <property type="match status" value="1"/>
</dbReference>
<dbReference type="InterPro" id="IPR013785">
    <property type="entry name" value="Aldolase_TIM"/>
</dbReference>
<comment type="cofactor">
    <cofactor evidence="1">
        <name>FMN</name>
        <dbReference type="ChEBI" id="CHEBI:58210"/>
    </cofactor>
</comment>
<comment type="cofactor">
    <cofactor evidence="2">
        <name>[3Fe-4S] cluster</name>
        <dbReference type="ChEBI" id="CHEBI:21137"/>
    </cofactor>
</comment>
<dbReference type="SUPFAM" id="SSF51395">
    <property type="entry name" value="FMN-linked oxidoreductases"/>
    <property type="match status" value="1"/>
</dbReference>
<dbReference type="SUPFAM" id="SSF56235">
    <property type="entry name" value="N-terminal nucleophile aminohydrolases (Ntn hydrolases)"/>
    <property type="match status" value="1"/>
</dbReference>
<evidence type="ECO:0000256" key="6">
    <source>
        <dbReference type="ARBA" id="ARBA00022605"/>
    </source>
</evidence>
<dbReference type="KEGG" id="bhc:JFL75_00280"/>
<dbReference type="Pfam" id="PF01645">
    <property type="entry name" value="Glu_synthase"/>
    <property type="match status" value="1"/>
</dbReference>
<dbReference type="CDD" id="cd00982">
    <property type="entry name" value="gltB_C"/>
    <property type="match status" value="1"/>
</dbReference>
<keyword evidence="9" id="KW-0479">Metal-binding</keyword>
<evidence type="ECO:0000256" key="12">
    <source>
        <dbReference type="ARBA" id="ARBA00023002"/>
    </source>
</evidence>
<dbReference type="EMBL" id="CP067089">
    <property type="protein sequence ID" value="QQO09394.1"/>
    <property type="molecule type" value="Genomic_DNA"/>
</dbReference>
<dbReference type="PANTHER" id="PTHR11938">
    <property type="entry name" value="FAD NADPH DEHYDROGENASE/OXIDOREDUCTASE"/>
    <property type="match status" value="1"/>
</dbReference>
<keyword evidence="10" id="KW-0274">FAD</keyword>
<evidence type="ECO:0000256" key="15">
    <source>
        <dbReference type="ARBA" id="ARBA00023164"/>
    </source>
</evidence>
<evidence type="ECO:0000256" key="20">
    <source>
        <dbReference type="ARBA" id="ARBA00079921"/>
    </source>
</evidence>
<accession>A0A7T8B992</accession>
<dbReference type="InterPro" id="IPR006982">
    <property type="entry name" value="Glu_synth_centr_N"/>
</dbReference>
<dbReference type="Gene3D" id="3.60.20.10">
    <property type="entry name" value="Glutamine Phosphoribosylpyrophosphate, subunit 1, domain 1"/>
    <property type="match status" value="1"/>
</dbReference>
<evidence type="ECO:0000256" key="2">
    <source>
        <dbReference type="ARBA" id="ARBA00001927"/>
    </source>
</evidence>
<dbReference type="GO" id="GO:0019676">
    <property type="term" value="P:ammonia assimilation cycle"/>
    <property type="evidence" value="ECO:0007669"/>
    <property type="project" value="TreeGrafter"/>
</dbReference>
<evidence type="ECO:0000313" key="23">
    <source>
        <dbReference type="Proteomes" id="UP000595917"/>
    </source>
</evidence>
<dbReference type="InterPro" id="IPR002932">
    <property type="entry name" value="Glu_synthdom"/>
</dbReference>
<keyword evidence="8" id="KW-0288">FMN</keyword>
<name>A0A7T8B992_9SPIR</name>
<evidence type="ECO:0000256" key="11">
    <source>
        <dbReference type="ARBA" id="ARBA00022962"/>
    </source>
</evidence>
<evidence type="ECO:0000256" key="13">
    <source>
        <dbReference type="ARBA" id="ARBA00023004"/>
    </source>
</evidence>
<dbReference type="InterPro" id="IPR036485">
    <property type="entry name" value="Glu_synth_asu_C_sf"/>
</dbReference>
<evidence type="ECO:0000256" key="19">
    <source>
        <dbReference type="ARBA" id="ARBA00072108"/>
    </source>
</evidence>
<evidence type="ECO:0000256" key="4">
    <source>
        <dbReference type="ARBA" id="ARBA00009716"/>
    </source>
</evidence>
<dbReference type="CDD" id="cd00713">
    <property type="entry name" value="GltS"/>
    <property type="match status" value="1"/>
</dbReference>
<evidence type="ECO:0000256" key="18">
    <source>
        <dbReference type="ARBA" id="ARBA00048151"/>
    </source>
</evidence>
<dbReference type="EC" id="1.4.1.13" evidence="5"/>
<keyword evidence="11" id="KW-0315">Glutamine amidotransferase</keyword>
<keyword evidence="7" id="KW-0285">Flavoprotein</keyword>
<dbReference type="Gene3D" id="3.20.20.70">
    <property type="entry name" value="Aldolase class I"/>
    <property type="match status" value="2"/>
</dbReference>
<evidence type="ECO:0000259" key="21">
    <source>
        <dbReference type="PROSITE" id="PS51278"/>
    </source>
</evidence>
<dbReference type="Pfam" id="PF00310">
    <property type="entry name" value="GATase_2"/>
    <property type="match status" value="1"/>
</dbReference>
<dbReference type="Pfam" id="PF04898">
    <property type="entry name" value="Glu_syn_central"/>
    <property type="match status" value="1"/>
</dbReference>
<dbReference type="RefSeq" id="WP_215626697.1">
    <property type="nucleotide sequence ID" value="NZ_CP067089.2"/>
</dbReference>
<dbReference type="NCBIfam" id="NF008730">
    <property type="entry name" value="PRK11750.1"/>
    <property type="match status" value="1"/>
</dbReference>
<evidence type="ECO:0000256" key="10">
    <source>
        <dbReference type="ARBA" id="ARBA00022827"/>
    </source>
</evidence>
<evidence type="ECO:0000256" key="8">
    <source>
        <dbReference type="ARBA" id="ARBA00022643"/>
    </source>
</evidence>
<gene>
    <name evidence="22" type="primary">gltB</name>
    <name evidence="22" type="ORF">JFL75_00280</name>
</gene>